<comment type="caution">
    <text evidence="2">The sequence shown here is derived from an EMBL/GenBank/DDBJ whole genome shotgun (WGS) entry which is preliminary data.</text>
</comment>
<dbReference type="InterPro" id="IPR011008">
    <property type="entry name" value="Dimeric_a/b-barrel"/>
</dbReference>
<gene>
    <name evidence="2" type="ORF">H9824_06535</name>
</gene>
<dbReference type="GO" id="GO:0004497">
    <property type="term" value="F:monooxygenase activity"/>
    <property type="evidence" value="ECO:0007669"/>
    <property type="project" value="UniProtKB-KW"/>
</dbReference>
<dbReference type="PANTHER" id="PTHR33336">
    <property type="entry name" value="QUINOL MONOOXYGENASE YGIN-RELATED"/>
    <property type="match status" value="1"/>
</dbReference>
<reference evidence="2" key="1">
    <citation type="journal article" date="2021" name="PeerJ">
        <title>Extensive microbial diversity within the chicken gut microbiome revealed by metagenomics and culture.</title>
        <authorList>
            <person name="Gilroy R."/>
            <person name="Ravi A."/>
            <person name="Getino M."/>
            <person name="Pursley I."/>
            <person name="Horton D.L."/>
            <person name="Alikhan N.F."/>
            <person name="Baker D."/>
            <person name="Gharbi K."/>
            <person name="Hall N."/>
            <person name="Watson M."/>
            <person name="Adriaenssens E.M."/>
            <person name="Foster-Nyarko E."/>
            <person name="Jarju S."/>
            <person name="Secka A."/>
            <person name="Antonio M."/>
            <person name="Oren A."/>
            <person name="Chaudhuri R.R."/>
            <person name="La Ragione R."/>
            <person name="Hildebrand F."/>
            <person name="Pallen M.J."/>
        </authorList>
    </citation>
    <scope>NUCLEOTIDE SEQUENCE</scope>
    <source>
        <strain evidence="2">Gambia2-208</strain>
    </source>
</reference>
<dbReference type="EMBL" id="DXCV01000046">
    <property type="protein sequence ID" value="HIY88342.1"/>
    <property type="molecule type" value="Genomic_DNA"/>
</dbReference>
<dbReference type="AlphaFoldDB" id="A0A9D2CJX5"/>
<dbReference type="InterPro" id="IPR007138">
    <property type="entry name" value="ABM_dom"/>
</dbReference>
<dbReference type="Pfam" id="PF03992">
    <property type="entry name" value="ABM"/>
    <property type="match status" value="1"/>
</dbReference>
<accession>A0A9D2CJX5</accession>
<name>A0A9D2CJX5_9BACE</name>
<dbReference type="Proteomes" id="UP000886851">
    <property type="component" value="Unassembled WGS sequence"/>
</dbReference>
<sequence>MLVRISEIEVYPEYLDEYLTFARNVGAESVRKEPGVIAIYPMVQNRDSCQIRILEIYADQEAYKKHIASEHFQTYKQGTLHMVKSLDLVDMTPMNPDGMKEIFTKMK</sequence>
<protein>
    <submittedName>
        <fullName evidence="2">Antibiotic biosynthesis monooxygenase</fullName>
    </submittedName>
</protein>
<dbReference type="SUPFAM" id="SSF54909">
    <property type="entry name" value="Dimeric alpha+beta barrel"/>
    <property type="match status" value="1"/>
</dbReference>
<proteinExistence type="predicted"/>
<keyword evidence="2" id="KW-0503">Monooxygenase</keyword>
<organism evidence="2 3">
    <name type="scientific">Candidatus Bacteroides pullicola</name>
    <dbReference type="NCBI Taxonomy" id="2838475"/>
    <lineage>
        <taxon>Bacteria</taxon>
        <taxon>Pseudomonadati</taxon>
        <taxon>Bacteroidota</taxon>
        <taxon>Bacteroidia</taxon>
        <taxon>Bacteroidales</taxon>
        <taxon>Bacteroidaceae</taxon>
        <taxon>Bacteroides</taxon>
    </lineage>
</organism>
<dbReference type="PANTHER" id="PTHR33336:SF3">
    <property type="entry name" value="ABM DOMAIN-CONTAINING PROTEIN"/>
    <property type="match status" value="1"/>
</dbReference>
<dbReference type="InterPro" id="IPR050744">
    <property type="entry name" value="AI-2_Isomerase_LsrG"/>
</dbReference>
<evidence type="ECO:0000259" key="1">
    <source>
        <dbReference type="PROSITE" id="PS51725"/>
    </source>
</evidence>
<keyword evidence="2" id="KW-0560">Oxidoreductase</keyword>
<evidence type="ECO:0000313" key="3">
    <source>
        <dbReference type="Proteomes" id="UP000886851"/>
    </source>
</evidence>
<dbReference type="PROSITE" id="PS51725">
    <property type="entry name" value="ABM"/>
    <property type="match status" value="1"/>
</dbReference>
<feature type="domain" description="ABM" evidence="1">
    <location>
        <begin position="2"/>
        <end position="94"/>
    </location>
</feature>
<reference evidence="2" key="2">
    <citation type="submission" date="2021-04" db="EMBL/GenBank/DDBJ databases">
        <authorList>
            <person name="Gilroy R."/>
        </authorList>
    </citation>
    <scope>NUCLEOTIDE SEQUENCE</scope>
    <source>
        <strain evidence="2">Gambia2-208</strain>
    </source>
</reference>
<dbReference type="Gene3D" id="3.30.70.100">
    <property type="match status" value="1"/>
</dbReference>
<evidence type="ECO:0000313" key="2">
    <source>
        <dbReference type="EMBL" id="HIY88342.1"/>
    </source>
</evidence>